<reference evidence="11" key="1">
    <citation type="journal article" date="2019" name="Int. J. Syst. Evol. Microbiol.">
        <title>The Global Catalogue of Microorganisms (GCM) 10K type strain sequencing project: providing services to taxonomists for standard genome sequencing and annotation.</title>
        <authorList>
            <consortium name="The Broad Institute Genomics Platform"/>
            <consortium name="The Broad Institute Genome Sequencing Center for Infectious Disease"/>
            <person name="Wu L."/>
            <person name="Ma J."/>
        </authorList>
    </citation>
    <scope>NUCLEOTIDE SEQUENCE [LARGE SCALE GENOMIC DNA]</scope>
    <source>
        <strain evidence="11">JCM 17705</strain>
    </source>
</reference>
<evidence type="ECO:0000313" key="10">
    <source>
        <dbReference type="EMBL" id="GAA4326695.1"/>
    </source>
</evidence>
<evidence type="ECO:0000256" key="1">
    <source>
        <dbReference type="ARBA" id="ARBA00009902"/>
    </source>
</evidence>
<feature type="signal peptide" evidence="8">
    <location>
        <begin position="1"/>
        <end position="24"/>
    </location>
</feature>
<dbReference type="InterPro" id="IPR013189">
    <property type="entry name" value="Glyco_hydro_32_C"/>
</dbReference>
<dbReference type="InterPro" id="IPR051214">
    <property type="entry name" value="GH32_Enzymes"/>
</dbReference>
<gene>
    <name evidence="10" type="ORF">GCM10023149_29660</name>
</gene>
<keyword evidence="3 8" id="KW-0732">Signal</keyword>
<accession>A0ABP8GMK6</accession>
<evidence type="ECO:0000256" key="3">
    <source>
        <dbReference type="ARBA" id="ARBA00022729"/>
    </source>
</evidence>
<dbReference type="Gene3D" id="2.60.120.560">
    <property type="entry name" value="Exo-inulinase, domain 1"/>
    <property type="match status" value="1"/>
</dbReference>
<evidence type="ECO:0000256" key="2">
    <source>
        <dbReference type="ARBA" id="ARBA00012758"/>
    </source>
</evidence>
<protein>
    <recommendedName>
        <fullName evidence="2">beta-fructofuranosidase</fullName>
        <ecNumber evidence="2">3.2.1.26</ecNumber>
    </recommendedName>
</protein>
<keyword evidence="5" id="KW-1015">Disulfide bond</keyword>
<dbReference type="EC" id="3.2.1.26" evidence="2"/>
<dbReference type="Gene3D" id="2.60.120.200">
    <property type="match status" value="1"/>
</dbReference>
<proteinExistence type="inferred from homology"/>
<name>A0ABP8GMK6_9SPHI</name>
<dbReference type="InterPro" id="IPR013320">
    <property type="entry name" value="ConA-like_dom_sf"/>
</dbReference>
<dbReference type="PANTHER" id="PTHR43101">
    <property type="entry name" value="BETA-FRUCTOSIDASE"/>
    <property type="match status" value="1"/>
</dbReference>
<dbReference type="InterPro" id="IPR006558">
    <property type="entry name" value="LamG-like"/>
</dbReference>
<dbReference type="Pfam" id="PF00251">
    <property type="entry name" value="Glyco_hydro_32N"/>
    <property type="match status" value="1"/>
</dbReference>
<dbReference type="InterPro" id="IPR023296">
    <property type="entry name" value="Glyco_hydro_beta-prop_sf"/>
</dbReference>
<evidence type="ECO:0000256" key="4">
    <source>
        <dbReference type="ARBA" id="ARBA00022801"/>
    </source>
</evidence>
<evidence type="ECO:0000259" key="9">
    <source>
        <dbReference type="SMART" id="SM00560"/>
    </source>
</evidence>
<comment type="caution">
    <text evidence="10">The sequence shown here is derived from an EMBL/GenBank/DDBJ whole genome shotgun (WGS) entry which is preliminary data.</text>
</comment>
<sequence>MKKIAAGYLLASAVLLCAGLPAKAQKGNGLSAVWSFDEASGKLVKEHVTGQSDSVHSVFNSVAPFQDPLKRKGIKGEALVFDGSTNYIEVAENGPKVPQNGFTISVWIAPRAFEHGDGGKLSAIINKQDKSAKAGFALGMFRHGTWSFQVGTGEEWIEVWDENHLLPQAKWSFLTATYDGNAGKASIYLNGALVSQKFTEKNRPVKEAAVPLIIGKHNQAELFDGRGPWRLNMFNGLMDELLIFDHALSDADVSRYYRDYLADHGNKVPQIAFRDIKLDRRQYLNDPERPQYHAIPPGHWMNEPHAPFYYKGKYHLTYQHNPTGPFWHQIHWGHWVSDDLVHWYDAPEAISPRRDTVAPDGIWSGSASFDKNGNPFLIYTFGNWSKTLNQGVALAFPKDISDPDLKEWIPGPATTVVQRKDQGLQGEFRDPFVFRDTETGKWIMLVGSGIEGKGGTAWCYESSDLKDWDLKGPFFQSNYEKYPFLGSIWELPVFLPIGKYKNGETRYVMICSPKGLKENVEIYYWLGRYDRANYKFIPDEEEPQYWDYGIKSNIGPSGMIDPKTGRALIFCVAAWAQGPGWANCASLPMHIFLNEKGALGVKPIVELNSLREKQLLSLKNKSLSDVNNALRNIKGDMLEVEIELESRSDKFGMLVRSTPDDLENTFIFHDQAAKKFGIDLSKTSLKQRRIKDPLSGTDKRADKIRHFDLGGQALKLRIYLDKGLIQAFANDSKMATNWIHPTRADAQGLKVFASNGEARIKSIKIWQMTASYPKNEP</sequence>
<dbReference type="SMART" id="SM00640">
    <property type="entry name" value="Glyco_32"/>
    <property type="match status" value="1"/>
</dbReference>
<keyword evidence="4 7" id="KW-0378">Hydrolase</keyword>
<dbReference type="InterPro" id="IPR001362">
    <property type="entry name" value="Glyco_hydro_32"/>
</dbReference>
<dbReference type="EMBL" id="BAABFT010000007">
    <property type="protein sequence ID" value="GAA4326695.1"/>
    <property type="molecule type" value="Genomic_DNA"/>
</dbReference>
<dbReference type="PANTHER" id="PTHR43101:SF1">
    <property type="entry name" value="BETA-FRUCTOSIDASE"/>
    <property type="match status" value="1"/>
</dbReference>
<dbReference type="SUPFAM" id="SSF49899">
    <property type="entry name" value="Concanavalin A-like lectins/glucanases"/>
    <property type="match status" value="2"/>
</dbReference>
<keyword evidence="11" id="KW-1185">Reference proteome</keyword>
<evidence type="ECO:0000256" key="5">
    <source>
        <dbReference type="ARBA" id="ARBA00023157"/>
    </source>
</evidence>
<evidence type="ECO:0000313" key="11">
    <source>
        <dbReference type="Proteomes" id="UP001500582"/>
    </source>
</evidence>
<feature type="chain" id="PRO_5046691950" description="beta-fructofuranosidase" evidence="8">
    <location>
        <begin position="25"/>
        <end position="777"/>
    </location>
</feature>
<dbReference type="Gene3D" id="2.115.10.20">
    <property type="entry name" value="Glycosyl hydrolase domain, family 43"/>
    <property type="match status" value="1"/>
</dbReference>
<evidence type="ECO:0000256" key="7">
    <source>
        <dbReference type="RuleBase" id="RU362110"/>
    </source>
</evidence>
<dbReference type="InterPro" id="IPR013148">
    <property type="entry name" value="Glyco_hydro_32_N"/>
</dbReference>
<dbReference type="Pfam" id="PF08244">
    <property type="entry name" value="Glyco_hydro_32C"/>
    <property type="match status" value="1"/>
</dbReference>
<dbReference type="SMART" id="SM00560">
    <property type="entry name" value="LamGL"/>
    <property type="match status" value="1"/>
</dbReference>
<comment type="similarity">
    <text evidence="1 7">Belongs to the glycosyl hydrolase 32 family.</text>
</comment>
<dbReference type="SUPFAM" id="SSF75005">
    <property type="entry name" value="Arabinanase/levansucrase/invertase"/>
    <property type="match status" value="1"/>
</dbReference>
<evidence type="ECO:0000256" key="8">
    <source>
        <dbReference type="SAM" id="SignalP"/>
    </source>
</evidence>
<dbReference type="Proteomes" id="UP001500582">
    <property type="component" value="Unassembled WGS sequence"/>
</dbReference>
<evidence type="ECO:0000256" key="6">
    <source>
        <dbReference type="ARBA" id="ARBA00023295"/>
    </source>
</evidence>
<keyword evidence="6 7" id="KW-0326">Glycosidase</keyword>
<dbReference type="CDD" id="cd08996">
    <property type="entry name" value="GH32_FFase"/>
    <property type="match status" value="1"/>
</dbReference>
<dbReference type="RefSeq" id="WP_345211896.1">
    <property type="nucleotide sequence ID" value="NZ_BAABFT010000007.1"/>
</dbReference>
<feature type="domain" description="LamG-like jellyroll fold" evidence="9">
    <location>
        <begin position="100"/>
        <end position="251"/>
    </location>
</feature>
<dbReference type="Pfam" id="PF13385">
    <property type="entry name" value="Laminin_G_3"/>
    <property type="match status" value="1"/>
</dbReference>
<organism evidence="10 11">
    <name type="scientific">Mucilaginibacter gynuensis</name>
    <dbReference type="NCBI Taxonomy" id="1302236"/>
    <lineage>
        <taxon>Bacteria</taxon>
        <taxon>Pseudomonadati</taxon>
        <taxon>Bacteroidota</taxon>
        <taxon>Sphingobacteriia</taxon>
        <taxon>Sphingobacteriales</taxon>
        <taxon>Sphingobacteriaceae</taxon>
        <taxon>Mucilaginibacter</taxon>
    </lineage>
</organism>